<protein>
    <submittedName>
        <fullName evidence="1">Uncharacterized protein</fullName>
    </submittedName>
</protein>
<name>A0ABT9ZJH0_9BACI</name>
<dbReference type="RefSeq" id="WP_307344434.1">
    <property type="nucleotide sequence ID" value="NZ_JAUSUD010000021.1"/>
</dbReference>
<comment type="caution">
    <text evidence="1">The sequence shown here is derived from an EMBL/GenBank/DDBJ whole genome shotgun (WGS) entry which is preliminary data.</text>
</comment>
<proteinExistence type="predicted"/>
<accession>A0ABT9ZJH0</accession>
<dbReference type="EMBL" id="JAUSUD010000021">
    <property type="protein sequence ID" value="MDQ0232437.1"/>
    <property type="molecule type" value="Genomic_DNA"/>
</dbReference>
<evidence type="ECO:0000313" key="2">
    <source>
        <dbReference type="Proteomes" id="UP001234495"/>
    </source>
</evidence>
<keyword evidence="2" id="KW-1185">Reference proteome</keyword>
<gene>
    <name evidence="1" type="ORF">J2S19_003748</name>
</gene>
<dbReference type="Proteomes" id="UP001234495">
    <property type="component" value="Unassembled WGS sequence"/>
</dbReference>
<organism evidence="1 2">
    <name type="scientific">Metabacillus malikii</name>
    <dbReference type="NCBI Taxonomy" id="1504265"/>
    <lineage>
        <taxon>Bacteria</taxon>
        <taxon>Bacillati</taxon>
        <taxon>Bacillota</taxon>
        <taxon>Bacilli</taxon>
        <taxon>Bacillales</taxon>
        <taxon>Bacillaceae</taxon>
        <taxon>Metabacillus</taxon>
    </lineage>
</organism>
<sequence>MFLERIDEQLLEEIKDALYEEHDEIVATWDGEYINLESVDFEDTLRSEIFSDYLNIPLRMLKDLIFHQFPFIKEKEIDIDPYSEVIISENEAKLKGTADVSDSYKNRLSETERQQLDNLHKELTQLYHDLEIDTSINITHLPKGDVPEEYYENDDSDYDFVQIEFIS</sequence>
<reference evidence="1 2" key="1">
    <citation type="submission" date="2023-07" db="EMBL/GenBank/DDBJ databases">
        <title>Genomic Encyclopedia of Type Strains, Phase IV (KMG-IV): sequencing the most valuable type-strain genomes for metagenomic binning, comparative biology and taxonomic classification.</title>
        <authorList>
            <person name="Goeker M."/>
        </authorList>
    </citation>
    <scope>NUCLEOTIDE SEQUENCE [LARGE SCALE GENOMIC DNA]</scope>
    <source>
        <strain evidence="1 2">DSM 29005</strain>
    </source>
</reference>
<evidence type="ECO:0000313" key="1">
    <source>
        <dbReference type="EMBL" id="MDQ0232437.1"/>
    </source>
</evidence>